<feature type="compositionally biased region" description="Acidic residues" evidence="1">
    <location>
        <begin position="190"/>
        <end position="211"/>
    </location>
</feature>
<dbReference type="Proteomes" id="UP001632038">
    <property type="component" value="Unassembled WGS sequence"/>
</dbReference>
<sequence>MEEKGSAKSRRELRKESGLAKNKKKFDSWVQHHSKKPSTSGLKTKHSSEANSVIVDKPKSKTMNLRNSGSTYPKMDSDFKAKKDLKRKMDSDRTPKTNFFKLLEMEKGGQVASAEDDLSSVVNDDLGVFFEGIPSALDNPGSRTSKTSNSVNDDLEDEISDDEGDGESDLLGSGDDDEDEESDLLGSGDDYVDSEEFDSLGSSEDDDDDDGLNMLVEDSEDKREQKVVTKLSSNIGTGKYVAPHPRSQGGNESVEYAQLRKRVSALVETIMLVSI</sequence>
<feature type="compositionally biased region" description="Basic and acidic residues" evidence="1">
    <location>
        <begin position="1"/>
        <end position="18"/>
    </location>
</feature>
<dbReference type="AlphaFoldDB" id="A0ABD3DS20"/>
<keyword evidence="3" id="KW-1185">Reference proteome</keyword>
<evidence type="ECO:0000313" key="2">
    <source>
        <dbReference type="EMBL" id="KAL3644222.1"/>
    </source>
</evidence>
<protein>
    <submittedName>
        <fullName evidence="2">Uncharacterized protein</fullName>
    </submittedName>
</protein>
<feature type="compositionally biased region" description="Polar residues" evidence="1">
    <location>
        <begin position="61"/>
        <end position="71"/>
    </location>
</feature>
<comment type="caution">
    <text evidence="2">The sequence shown here is derived from an EMBL/GenBank/DDBJ whole genome shotgun (WGS) entry which is preliminary data.</text>
</comment>
<dbReference type="EMBL" id="JAVIJP010000015">
    <property type="protein sequence ID" value="KAL3644222.1"/>
    <property type="molecule type" value="Genomic_DNA"/>
</dbReference>
<reference evidence="3" key="1">
    <citation type="journal article" date="2024" name="IScience">
        <title>Strigolactones Initiate the Formation of Haustorium-like Structures in Castilleja.</title>
        <authorList>
            <person name="Buerger M."/>
            <person name="Peterson D."/>
            <person name="Chory J."/>
        </authorList>
    </citation>
    <scope>NUCLEOTIDE SEQUENCE [LARGE SCALE GENOMIC DNA]</scope>
</reference>
<feature type="compositionally biased region" description="Acidic residues" evidence="1">
    <location>
        <begin position="153"/>
        <end position="183"/>
    </location>
</feature>
<accession>A0ABD3DS20</accession>
<feature type="region of interest" description="Disordered" evidence="1">
    <location>
        <begin position="1"/>
        <end position="93"/>
    </location>
</feature>
<feature type="region of interest" description="Disordered" evidence="1">
    <location>
        <begin position="131"/>
        <end position="227"/>
    </location>
</feature>
<organism evidence="2 3">
    <name type="scientific">Castilleja foliolosa</name>
    <dbReference type="NCBI Taxonomy" id="1961234"/>
    <lineage>
        <taxon>Eukaryota</taxon>
        <taxon>Viridiplantae</taxon>
        <taxon>Streptophyta</taxon>
        <taxon>Embryophyta</taxon>
        <taxon>Tracheophyta</taxon>
        <taxon>Spermatophyta</taxon>
        <taxon>Magnoliopsida</taxon>
        <taxon>eudicotyledons</taxon>
        <taxon>Gunneridae</taxon>
        <taxon>Pentapetalae</taxon>
        <taxon>asterids</taxon>
        <taxon>lamiids</taxon>
        <taxon>Lamiales</taxon>
        <taxon>Orobanchaceae</taxon>
        <taxon>Pedicularideae</taxon>
        <taxon>Castillejinae</taxon>
        <taxon>Castilleja</taxon>
    </lineage>
</organism>
<proteinExistence type="predicted"/>
<evidence type="ECO:0000313" key="3">
    <source>
        <dbReference type="Proteomes" id="UP001632038"/>
    </source>
</evidence>
<name>A0ABD3DS20_9LAMI</name>
<evidence type="ECO:0000256" key="1">
    <source>
        <dbReference type="SAM" id="MobiDB-lite"/>
    </source>
</evidence>
<feature type="compositionally biased region" description="Polar residues" evidence="1">
    <location>
        <begin position="141"/>
        <end position="152"/>
    </location>
</feature>
<gene>
    <name evidence="2" type="ORF">CASFOL_012154</name>
</gene>
<feature type="compositionally biased region" description="Basic and acidic residues" evidence="1">
    <location>
        <begin position="75"/>
        <end position="93"/>
    </location>
</feature>